<protein>
    <submittedName>
        <fullName evidence="1">DUF3606 domain-containing protein</fullName>
    </submittedName>
</protein>
<dbReference type="EMBL" id="JBEXAC010000002">
    <property type="protein sequence ID" value="MET7000672.1"/>
    <property type="molecule type" value="Genomic_DNA"/>
</dbReference>
<accession>A0ABV2TDD9</accession>
<dbReference type="Pfam" id="PF12244">
    <property type="entry name" value="DUF3606"/>
    <property type="match status" value="1"/>
</dbReference>
<reference evidence="1 2" key="1">
    <citation type="submission" date="2024-06" db="EMBL/GenBank/DDBJ databases">
        <title>Chitinophaga defluvii sp. nov., isolated from municipal sewage.</title>
        <authorList>
            <person name="Zhang L."/>
        </authorList>
    </citation>
    <scope>NUCLEOTIDE SEQUENCE [LARGE SCALE GENOMIC DNA]</scope>
    <source>
        <strain evidence="1 2">H8</strain>
    </source>
</reference>
<sequence>MSDNKTKKDARDRNQVAANEKYEVDYIAKELNVSPEQVIKAIQKVGNDRHKIIMELKGK</sequence>
<name>A0ABV2TDD9_9BACT</name>
<gene>
    <name evidence="1" type="ORF">ABR189_25030</name>
</gene>
<dbReference type="Proteomes" id="UP001549749">
    <property type="component" value="Unassembled WGS sequence"/>
</dbReference>
<dbReference type="RefSeq" id="WP_354663226.1">
    <property type="nucleotide sequence ID" value="NZ_JBEXAC010000002.1"/>
</dbReference>
<evidence type="ECO:0000313" key="2">
    <source>
        <dbReference type="Proteomes" id="UP001549749"/>
    </source>
</evidence>
<evidence type="ECO:0000313" key="1">
    <source>
        <dbReference type="EMBL" id="MET7000672.1"/>
    </source>
</evidence>
<dbReference type="InterPro" id="IPR022037">
    <property type="entry name" value="DUF3606"/>
</dbReference>
<comment type="caution">
    <text evidence="1">The sequence shown here is derived from an EMBL/GenBank/DDBJ whole genome shotgun (WGS) entry which is preliminary data.</text>
</comment>
<keyword evidence="2" id="KW-1185">Reference proteome</keyword>
<organism evidence="1 2">
    <name type="scientific">Chitinophaga defluvii</name>
    <dbReference type="NCBI Taxonomy" id="3163343"/>
    <lineage>
        <taxon>Bacteria</taxon>
        <taxon>Pseudomonadati</taxon>
        <taxon>Bacteroidota</taxon>
        <taxon>Chitinophagia</taxon>
        <taxon>Chitinophagales</taxon>
        <taxon>Chitinophagaceae</taxon>
        <taxon>Chitinophaga</taxon>
    </lineage>
</organism>
<proteinExistence type="predicted"/>